<dbReference type="OrthoDB" id="2910287at2759"/>
<keyword evidence="4" id="KW-1185">Reference proteome</keyword>
<name>A0A517KVS4_9PEZI</name>
<feature type="region of interest" description="Disordered" evidence="1">
    <location>
        <begin position="138"/>
        <end position="159"/>
    </location>
</feature>
<dbReference type="Proteomes" id="UP000316270">
    <property type="component" value="Chromosome 1"/>
</dbReference>
<feature type="chain" id="PRO_5021730428" description="Cyanovirin-N domain-containing protein" evidence="2">
    <location>
        <begin position="21"/>
        <end position="159"/>
    </location>
</feature>
<keyword evidence="2" id="KW-0732">Signal</keyword>
<accession>A0A517KVS4</accession>
<dbReference type="AlphaFoldDB" id="A0A517KVS4"/>
<proteinExistence type="predicted"/>
<dbReference type="STRING" id="50376.A0A517KVS4"/>
<dbReference type="EMBL" id="CP042185">
    <property type="protein sequence ID" value="QDS67475.1"/>
    <property type="molecule type" value="Genomic_DNA"/>
</dbReference>
<evidence type="ECO:0000256" key="1">
    <source>
        <dbReference type="SAM" id="MobiDB-lite"/>
    </source>
</evidence>
<evidence type="ECO:0000313" key="3">
    <source>
        <dbReference type="EMBL" id="QDS67475.1"/>
    </source>
</evidence>
<evidence type="ECO:0008006" key="5">
    <source>
        <dbReference type="Google" id="ProtNLM"/>
    </source>
</evidence>
<sequence>MLSSLFLAAFVSLSTILVNGTPVSLDTTMNVAERNAPEDTGVYICRDVDWTTCEHVLTKWGNTTSDAVCLQLDGQASAVGPDPGLECVLYSSIDCKGTDSLKLQYPGYNWLGSVNWNDKAKSYQCYWINRALAVGTKTSSSSTSGEVETPAVGGGYGGN</sequence>
<gene>
    <name evidence="3" type="ORF">FKW77_000966</name>
</gene>
<feature type="signal peptide" evidence="2">
    <location>
        <begin position="1"/>
        <end position="20"/>
    </location>
</feature>
<evidence type="ECO:0000256" key="2">
    <source>
        <dbReference type="SAM" id="SignalP"/>
    </source>
</evidence>
<protein>
    <recommendedName>
        <fullName evidence="5">Cyanovirin-N domain-containing protein</fullName>
    </recommendedName>
</protein>
<organism evidence="3 4">
    <name type="scientific">Venturia effusa</name>
    <dbReference type="NCBI Taxonomy" id="50376"/>
    <lineage>
        <taxon>Eukaryota</taxon>
        <taxon>Fungi</taxon>
        <taxon>Dikarya</taxon>
        <taxon>Ascomycota</taxon>
        <taxon>Pezizomycotina</taxon>
        <taxon>Dothideomycetes</taxon>
        <taxon>Pleosporomycetidae</taxon>
        <taxon>Venturiales</taxon>
        <taxon>Venturiaceae</taxon>
        <taxon>Venturia</taxon>
    </lineage>
</organism>
<reference evidence="3 4" key="1">
    <citation type="submission" date="2019-07" db="EMBL/GenBank/DDBJ databases">
        <title>Finished genome of Venturia effusa.</title>
        <authorList>
            <person name="Young C.A."/>
            <person name="Cox M.P."/>
            <person name="Ganley A.R.D."/>
            <person name="David W.J."/>
        </authorList>
    </citation>
    <scope>NUCLEOTIDE SEQUENCE [LARGE SCALE GENOMIC DNA]</scope>
    <source>
        <strain evidence="4">albino</strain>
    </source>
</reference>
<evidence type="ECO:0000313" key="4">
    <source>
        <dbReference type="Proteomes" id="UP000316270"/>
    </source>
</evidence>